<evidence type="ECO:0000259" key="1">
    <source>
        <dbReference type="Pfam" id="PF13173"/>
    </source>
</evidence>
<name>A0A5C0VL25_9SPHI</name>
<dbReference type="AlphaFoldDB" id="A0A5C0VL25"/>
<dbReference type="InterPro" id="IPR041682">
    <property type="entry name" value="AAA_14"/>
</dbReference>
<dbReference type="GO" id="GO:0005524">
    <property type="term" value="F:ATP binding"/>
    <property type="evidence" value="ECO:0007669"/>
    <property type="project" value="UniProtKB-KW"/>
</dbReference>
<dbReference type="PANTHER" id="PTHR43566:SF1">
    <property type="entry name" value="AAA+ ATPASE DOMAIN-CONTAINING PROTEIN"/>
    <property type="match status" value="1"/>
</dbReference>
<evidence type="ECO:0000313" key="3">
    <source>
        <dbReference type="EMBL" id="QEK52363.1"/>
    </source>
</evidence>
<dbReference type="Proteomes" id="UP000323653">
    <property type="component" value="Chromosome"/>
</dbReference>
<sequence length="383" mass="44819">MKIQRLAALQLAKRIQQNKVLLLFGTRRVGKTHLLKSIESSLNIPFLHLNAEDTDTATLLENRSIANYKRLLGENRLLIIDEAQVIPEIGKILKLMIDEFEDLTIIATGSSAFDLSNQTGEPLTGRSYTYYLYPIAQAELAQHENILQTRQNLEERLIYGSYPEIFSLDSLKEKEEYLKNLVNSYLLKDILRFENIQNSNKIFDLMKLIAYQVGAEVSLDELGKQLGMSKNTVERYLDLLAKVQILFKLSGYSSNLRKEVTKSSKWYFFDNGIRNAIINDFRPLAIRQDTGLLWENYCIYERIKINRYQKTDAEFFFWRTYDQQEIDLIEKVGHNIHAFEFKYSNHKKVKVPVFFQKNYPDAEFNLIHRDNYIDFIVAELLKP</sequence>
<evidence type="ECO:0000259" key="2">
    <source>
        <dbReference type="Pfam" id="PF13635"/>
    </source>
</evidence>
<dbReference type="KEGG" id="pej:FYC62_12410"/>
<keyword evidence="3" id="KW-0547">Nucleotide-binding</keyword>
<accession>A0A5C0VL25</accession>
<dbReference type="InterPro" id="IPR027417">
    <property type="entry name" value="P-loop_NTPase"/>
</dbReference>
<dbReference type="PANTHER" id="PTHR43566">
    <property type="entry name" value="CONSERVED PROTEIN"/>
    <property type="match status" value="1"/>
</dbReference>
<feature type="domain" description="AAA" evidence="1">
    <location>
        <begin position="18"/>
        <end position="140"/>
    </location>
</feature>
<proteinExistence type="predicted"/>
<protein>
    <submittedName>
        <fullName evidence="3">ATP-binding protein</fullName>
    </submittedName>
</protein>
<feature type="domain" description="DUF4143" evidence="2">
    <location>
        <begin position="188"/>
        <end position="344"/>
    </location>
</feature>
<dbReference type="Pfam" id="PF13173">
    <property type="entry name" value="AAA_14"/>
    <property type="match status" value="1"/>
</dbReference>
<gene>
    <name evidence="3" type="ORF">FYC62_12410</name>
</gene>
<dbReference type="SUPFAM" id="SSF52540">
    <property type="entry name" value="P-loop containing nucleoside triphosphate hydrolases"/>
    <property type="match status" value="1"/>
</dbReference>
<dbReference type="RefSeq" id="WP_149075161.1">
    <property type="nucleotide sequence ID" value="NZ_CP043329.1"/>
</dbReference>
<dbReference type="Gene3D" id="3.40.50.300">
    <property type="entry name" value="P-loop containing nucleotide triphosphate hydrolases"/>
    <property type="match status" value="1"/>
</dbReference>
<dbReference type="InterPro" id="IPR025420">
    <property type="entry name" value="DUF4143"/>
</dbReference>
<dbReference type="EMBL" id="CP043329">
    <property type="protein sequence ID" value="QEK52363.1"/>
    <property type="molecule type" value="Genomic_DNA"/>
</dbReference>
<reference evidence="3 4" key="1">
    <citation type="submission" date="2019-08" db="EMBL/GenBank/DDBJ databases">
        <title>Pedobacter sp. nov., isolated from Han river, South Korea.</title>
        <authorList>
            <person name="Lee D.-H."/>
            <person name="Kim Y.-S."/>
            <person name="Hwang E.-M."/>
            <person name="Le Tran T.C."/>
            <person name="Cha C.-J."/>
        </authorList>
    </citation>
    <scope>NUCLEOTIDE SEQUENCE [LARGE SCALE GENOMIC DNA]</scope>
    <source>
        <strain evidence="3 4">CJ43</strain>
    </source>
</reference>
<evidence type="ECO:0000313" key="4">
    <source>
        <dbReference type="Proteomes" id="UP000323653"/>
    </source>
</evidence>
<keyword evidence="4" id="KW-1185">Reference proteome</keyword>
<keyword evidence="3" id="KW-0067">ATP-binding</keyword>
<dbReference type="Pfam" id="PF13635">
    <property type="entry name" value="DUF4143"/>
    <property type="match status" value="1"/>
</dbReference>
<organism evidence="3 4">
    <name type="scientific">Pedobacter aquae</name>
    <dbReference type="NCBI Taxonomy" id="2605747"/>
    <lineage>
        <taxon>Bacteria</taxon>
        <taxon>Pseudomonadati</taxon>
        <taxon>Bacteroidota</taxon>
        <taxon>Sphingobacteriia</taxon>
        <taxon>Sphingobacteriales</taxon>
        <taxon>Sphingobacteriaceae</taxon>
        <taxon>Pedobacter</taxon>
    </lineage>
</organism>